<dbReference type="Pfam" id="PF00126">
    <property type="entry name" value="HTH_1"/>
    <property type="match status" value="1"/>
</dbReference>
<dbReference type="Proteomes" id="UP000266482">
    <property type="component" value="Unassembled WGS sequence"/>
</dbReference>
<keyword evidence="3" id="KW-0238">DNA-binding</keyword>
<dbReference type="InterPro" id="IPR000847">
    <property type="entry name" value="LysR_HTH_N"/>
</dbReference>
<evidence type="ECO:0000256" key="4">
    <source>
        <dbReference type="ARBA" id="ARBA00023163"/>
    </source>
</evidence>
<dbReference type="Gene3D" id="3.40.190.290">
    <property type="match status" value="1"/>
</dbReference>
<dbReference type="InterPro" id="IPR005119">
    <property type="entry name" value="LysR_subst-bd"/>
</dbReference>
<accession>A0A3A1V0Y6</accession>
<organism evidence="6 7">
    <name type="scientific">Paenibacillus nanensis</name>
    <dbReference type="NCBI Taxonomy" id="393251"/>
    <lineage>
        <taxon>Bacteria</taxon>
        <taxon>Bacillati</taxon>
        <taxon>Bacillota</taxon>
        <taxon>Bacilli</taxon>
        <taxon>Bacillales</taxon>
        <taxon>Paenibacillaceae</taxon>
        <taxon>Paenibacillus</taxon>
    </lineage>
</organism>
<dbReference type="EMBL" id="QXQA01000011">
    <property type="protein sequence ID" value="RIX51210.1"/>
    <property type="molecule type" value="Genomic_DNA"/>
</dbReference>
<keyword evidence="2" id="KW-0805">Transcription regulation</keyword>
<dbReference type="CDD" id="cd05466">
    <property type="entry name" value="PBP2_LTTR_substrate"/>
    <property type="match status" value="1"/>
</dbReference>
<dbReference type="Gene3D" id="1.10.10.10">
    <property type="entry name" value="Winged helix-like DNA-binding domain superfamily/Winged helix DNA-binding domain"/>
    <property type="match status" value="1"/>
</dbReference>
<dbReference type="GO" id="GO:0000976">
    <property type="term" value="F:transcription cis-regulatory region binding"/>
    <property type="evidence" value="ECO:0007669"/>
    <property type="project" value="TreeGrafter"/>
</dbReference>
<evidence type="ECO:0000313" key="6">
    <source>
        <dbReference type="EMBL" id="RIX51210.1"/>
    </source>
</evidence>
<evidence type="ECO:0000256" key="2">
    <source>
        <dbReference type="ARBA" id="ARBA00023015"/>
    </source>
</evidence>
<comment type="caution">
    <text evidence="6">The sequence shown here is derived from an EMBL/GenBank/DDBJ whole genome shotgun (WGS) entry which is preliminary data.</text>
</comment>
<dbReference type="SUPFAM" id="SSF53850">
    <property type="entry name" value="Periplasmic binding protein-like II"/>
    <property type="match status" value="1"/>
</dbReference>
<gene>
    <name evidence="6" type="ORF">D3P08_17185</name>
</gene>
<evidence type="ECO:0000259" key="5">
    <source>
        <dbReference type="PROSITE" id="PS50931"/>
    </source>
</evidence>
<dbReference type="PANTHER" id="PTHR30126:SF64">
    <property type="entry name" value="HTH-TYPE TRANSCRIPTIONAL REGULATOR CITR"/>
    <property type="match status" value="1"/>
</dbReference>
<dbReference type="GO" id="GO:0003700">
    <property type="term" value="F:DNA-binding transcription factor activity"/>
    <property type="evidence" value="ECO:0007669"/>
    <property type="project" value="InterPro"/>
</dbReference>
<reference evidence="6 7" key="1">
    <citation type="submission" date="2018-09" db="EMBL/GenBank/DDBJ databases">
        <title>Paenibacillus aracenensis nov. sp. isolated from a cave in southern Spain.</title>
        <authorList>
            <person name="Jurado V."/>
            <person name="Gutierrez-Patricio S."/>
            <person name="Gonzalez-Pimentel J.L."/>
            <person name="Miller A.Z."/>
            <person name="Laiz L."/>
            <person name="Saiz-Jimenez C."/>
        </authorList>
    </citation>
    <scope>NUCLEOTIDE SEQUENCE [LARGE SCALE GENOMIC DNA]</scope>
    <source>
        <strain evidence="6 7">DSM 22867</strain>
    </source>
</reference>
<dbReference type="FunFam" id="1.10.10.10:FF:000001">
    <property type="entry name" value="LysR family transcriptional regulator"/>
    <property type="match status" value="1"/>
</dbReference>
<dbReference type="PROSITE" id="PS50931">
    <property type="entry name" value="HTH_LYSR"/>
    <property type="match status" value="1"/>
</dbReference>
<sequence>MDHNTEWYRVFYWTAKLGSLTKAADKLHITQPAVSHTLKQLEASLGGPLFFRSARGVTMTTEGEELYRYVEEAFRLLELGEKKLAEMQNLAYGEINIGASDTLCKHFLLPQLERFHRQYPDIRVRVTNRTTPETIALLKDGQIDFGIVNLPAEDPKAEFRASVPLQECLIGNPAYAELARRPFPLENLKQYPLLLLEPGGSTRRFLDAYAAANGVQLKPEFELGSLDLLVQFAQSGFGLTFVTRNFIEEELASGKLVEIPLAPPIPERHVGIATLKGVPLSAAAKRFLEFLPINEK</sequence>
<dbReference type="Pfam" id="PF03466">
    <property type="entry name" value="LysR_substrate"/>
    <property type="match status" value="1"/>
</dbReference>
<feature type="domain" description="HTH lysR-type" evidence="5">
    <location>
        <begin position="9"/>
        <end position="60"/>
    </location>
</feature>
<name>A0A3A1V0Y6_9BACL</name>
<keyword evidence="7" id="KW-1185">Reference proteome</keyword>
<dbReference type="AlphaFoldDB" id="A0A3A1V0Y6"/>
<evidence type="ECO:0000256" key="1">
    <source>
        <dbReference type="ARBA" id="ARBA00009437"/>
    </source>
</evidence>
<dbReference type="PANTHER" id="PTHR30126">
    <property type="entry name" value="HTH-TYPE TRANSCRIPTIONAL REGULATOR"/>
    <property type="match status" value="1"/>
</dbReference>
<protein>
    <submittedName>
        <fullName evidence="6">LysR family transcriptional regulator</fullName>
    </submittedName>
</protein>
<dbReference type="RefSeq" id="WP_119600943.1">
    <property type="nucleotide sequence ID" value="NZ_QXQA01000011.1"/>
</dbReference>
<proteinExistence type="inferred from homology"/>
<evidence type="ECO:0000313" key="7">
    <source>
        <dbReference type="Proteomes" id="UP000266482"/>
    </source>
</evidence>
<dbReference type="PRINTS" id="PR00039">
    <property type="entry name" value="HTHLYSR"/>
</dbReference>
<keyword evidence="4" id="KW-0804">Transcription</keyword>
<dbReference type="InterPro" id="IPR036388">
    <property type="entry name" value="WH-like_DNA-bd_sf"/>
</dbReference>
<dbReference type="OrthoDB" id="9778774at2"/>
<comment type="similarity">
    <text evidence="1">Belongs to the LysR transcriptional regulatory family.</text>
</comment>
<dbReference type="SUPFAM" id="SSF46785">
    <property type="entry name" value="Winged helix' DNA-binding domain"/>
    <property type="match status" value="1"/>
</dbReference>
<dbReference type="InterPro" id="IPR036390">
    <property type="entry name" value="WH_DNA-bd_sf"/>
</dbReference>
<evidence type="ECO:0000256" key="3">
    <source>
        <dbReference type="ARBA" id="ARBA00023125"/>
    </source>
</evidence>